<evidence type="ECO:0000313" key="2">
    <source>
        <dbReference type="EMBL" id="KAF9778928.1"/>
    </source>
</evidence>
<dbReference type="Gene3D" id="3.40.50.1820">
    <property type="entry name" value="alpha/beta hydrolase"/>
    <property type="match status" value="1"/>
</dbReference>
<dbReference type="InterPro" id="IPR000383">
    <property type="entry name" value="Xaa-Pro-like_dom"/>
</dbReference>
<name>A0A9P6L1V7_9AGAM</name>
<accession>A0A9P6L1V7</accession>
<keyword evidence="2" id="KW-0378">Hydrolase</keyword>
<organism evidence="2 3">
    <name type="scientific">Thelephora terrestris</name>
    <dbReference type="NCBI Taxonomy" id="56493"/>
    <lineage>
        <taxon>Eukaryota</taxon>
        <taxon>Fungi</taxon>
        <taxon>Dikarya</taxon>
        <taxon>Basidiomycota</taxon>
        <taxon>Agaricomycotina</taxon>
        <taxon>Agaricomycetes</taxon>
        <taxon>Thelephorales</taxon>
        <taxon>Thelephoraceae</taxon>
        <taxon>Thelephora</taxon>
    </lineage>
</organism>
<evidence type="ECO:0000313" key="3">
    <source>
        <dbReference type="Proteomes" id="UP000736335"/>
    </source>
</evidence>
<protein>
    <submittedName>
        <fullName evidence="2">Alpha/Beta hydrolase protein</fullName>
    </submittedName>
</protein>
<dbReference type="PANTHER" id="PTHR42103">
    <property type="entry name" value="ALPHA/BETA-HYDROLASES SUPERFAMILY PROTEIN"/>
    <property type="match status" value="1"/>
</dbReference>
<dbReference type="Pfam" id="PF02129">
    <property type="entry name" value="Peptidase_S15"/>
    <property type="match status" value="1"/>
</dbReference>
<dbReference type="Proteomes" id="UP000736335">
    <property type="component" value="Unassembled WGS sequence"/>
</dbReference>
<proteinExistence type="predicted"/>
<reference evidence="2" key="1">
    <citation type="journal article" date="2020" name="Nat. Commun.">
        <title>Large-scale genome sequencing of mycorrhizal fungi provides insights into the early evolution of symbiotic traits.</title>
        <authorList>
            <person name="Miyauchi S."/>
            <person name="Kiss E."/>
            <person name="Kuo A."/>
            <person name="Drula E."/>
            <person name="Kohler A."/>
            <person name="Sanchez-Garcia M."/>
            <person name="Morin E."/>
            <person name="Andreopoulos B."/>
            <person name="Barry K.W."/>
            <person name="Bonito G."/>
            <person name="Buee M."/>
            <person name="Carver A."/>
            <person name="Chen C."/>
            <person name="Cichocki N."/>
            <person name="Clum A."/>
            <person name="Culley D."/>
            <person name="Crous P.W."/>
            <person name="Fauchery L."/>
            <person name="Girlanda M."/>
            <person name="Hayes R.D."/>
            <person name="Keri Z."/>
            <person name="LaButti K."/>
            <person name="Lipzen A."/>
            <person name="Lombard V."/>
            <person name="Magnuson J."/>
            <person name="Maillard F."/>
            <person name="Murat C."/>
            <person name="Nolan M."/>
            <person name="Ohm R.A."/>
            <person name="Pangilinan J."/>
            <person name="Pereira M.F."/>
            <person name="Perotto S."/>
            <person name="Peter M."/>
            <person name="Pfister S."/>
            <person name="Riley R."/>
            <person name="Sitrit Y."/>
            <person name="Stielow J.B."/>
            <person name="Szollosi G."/>
            <person name="Zifcakova L."/>
            <person name="Stursova M."/>
            <person name="Spatafora J.W."/>
            <person name="Tedersoo L."/>
            <person name="Vaario L.M."/>
            <person name="Yamada A."/>
            <person name="Yan M."/>
            <person name="Wang P."/>
            <person name="Xu J."/>
            <person name="Bruns T."/>
            <person name="Baldrian P."/>
            <person name="Vilgalys R."/>
            <person name="Dunand C."/>
            <person name="Henrissat B."/>
            <person name="Grigoriev I.V."/>
            <person name="Hibbett D."/>
            <person name="Nagy L.G."/>
            <person name="Martin F.M."/>
        </authorList>
    </citation>
    <scope>NUCLEOTIDE SEQUENCE</scope>
    <source>
        <strain evidence="2">UH-Tt-Lm1</strain>
    </source>
</reference>
<dbReference type="EMBL" id="WIUZ02000021">
    <property type="protein sequence ID" value="KAF9778928.1"/>
    <property type="molecule type" value="Genomic_DNA"/>
</dbReference>
<feature type="domain" description="Xaa-Pro dipeptidyl-peptidase-like" evidence="1">
    <location>
        <begin position="11"/>
        <end position="123"/>
    </location>
</feature>
<comment type="caution">
    <text evidence="2">The sequence shown here is derived from an EMBL/GenBank/DDBJ whole genome shotgun (WGS) entry which is preliminary data.</text>
</comment>
<dbReference type="AlphaFoldDB" id="A0A9P6L1V7"/>
<dbReference type="OrthoDB" id="10260961at2759"/>
<sequence length="233" mass="25708">MATELVKLPLGVSLEAKLYSPEAPPSEVGAGLAVLLHPWSWLGGRMEDQVLAFVSNILLHECGYHVLLFNSRGVGKSSGWASFTGLTEGKDLEELVHWGLGAVTNVKSVVLVGYSHGALITSLHPVLPPPIKTSHLLLSYPMGPRSFLTLFNGGTYTDRLNELINDPHSNVLIVHGDQDEFTSAGTYEEWVTELRKNEGEFRVELVQDATHFWTRRSGEKLREIIKGWVPSLV</sequence>
<dbReference type="GO" id="GO:0016787">
    <property type="term" value="F:hydrolase activity"/>
    <property type="evidence" value="ECO:0007669"/>
    <property type="project" value="UniProtKB-KW"/>
</dbReference>
<reference evidence="2" key="2">
    <citation type="submission" date="2020-11" db="EMBL/GenBank/DDBJ databases">
        <authorList>
            <consortium name="DOE Joint Genome Institute"/>
            <person name="Kuo A."/>
            <person name="Miyauchi S."/>
            <person name="Kiss E."/>
            <person name="Drula E."/>
            <person name="Kohler A."/>
            <person name="Sanchez-Garcia M."/>
            <person name="Andreopoulos B."/>
            <person name="Barry K.W."/>
            <person name="Bonito G."/>
            <person name="Buee M."/>
            <person name="Carver A."/>
            <person name="Chen C."/>
            <person name="Cichocki N."/>
            <person name="Clum A."/>
            <person name="Culley D."/>
            <person name="Crous P.W."/>
            <person name="Fauchery L."/>
            <person name="Girlanda M."/>
            <person name="Hayes R."/>
            <person name="Keri Z."/>
            <person name="Labutti K."/>
            <person name="Lipzen A."/>
            <person name="Lombard V."/>
            <person name="Magnuson J."/>
            <person name="Maillard F."/>
            <person name="Morin E."/>
            <person name="Murat C."/>
            <person name="Nolan M."/>
            <person name="Ohm R."/>
            <person name="Pangilinan J."/>
            <person name="Pereira M."/>
            <person name="Perotto S."/>
            <person name="Peter M."/>
            <person name="Riley R."/>
            <person name="Sitrit Y."/>
            <person name="Stielow B."/>
            <person name="Szollosi G."/>
            <person name="Zifcakova L."/>
            <person name="Stursova M."/>
            <person name="Spatafora J.W."/>
            <person name="Tedersoo L."/>
            <person name="Vaario L.-M."/>
            <person name="Yamada A."/>
            <person name="Yan M."/>
            <person name="Wang P."/>
            <person name="Xu J."/>
            <person name="Bruns T."/>
            <person name="Baldrian P."/>
            <person name="Vilgalys R."/>
            <person name="Henrissat B."/>
            <person name="Grigoriev I.V."/>
            <person name="Hibbett D."/>
            <person name="Nagy L.G."/>
            <person name="Martin F.M."/>
        </authorList>
    </citation>
    <scope>NUCLEOTIDE SEQUENCE</scope>
    <source>
        <strain evidence="2">UH-Tt-Lm1</strain>
    </source>
</reference>
<gene>
    <name evidence="2" type="ORF">BJ322DRAFT_1090460</name>
</gene>
<dbReference type="SUPFAM" id="SSF53474">
    <property type="entry name" value="alpha/beta-Hydrolases"/>
    <property type="match status" value="1"/>
</dbReference>
<keyword evidence="3" id="KW-1185">Reference proteome</keyword>
<dbReference type="PANTHER" id="PTHR42103:SF2">
    <property type="entry name" value="AB HYDROLASE-1 DOMAIN-CONTAINING PROTEIN"/>
    <property type="match status" value="1"/>
</dbReference>
<evidence type="ECO:0000259" key="1">
    <source>
        <dbReference type="Pfam" id="PF02129"/>
    </source>
</evidence>
<dbReference type="InterPro" id="IPR029058">
    <property type="entry name" value="AB_hydrolase_fold"/>
</dbReference>